<accession>A0A561SH20</accession>
<dbReference type="AlphaFoldDB" id="A0A561SH20"/>
<keyword evidence="4" id="KW-1185">Reference proteome</keyword>
<name>A0A561SH20_9PSEU</name>
<feature type="region of interest" description="Disordered" evidence="1">
    <location>
        <begin position="26"/>
        <end position="85"/>
    </location>
</feature>
<keyword evidence="2" id="KW-0812">Transmembrane</keyword>
<feature type="transmembrane region" description="Helical" evidence="2">
    <location>
        <begin position="119"/>
        <end position="137"/>
    </location>
</feature>
<gene>
    <name evidence="3" type="ORF">FHX44_1112</name>
</gene>
<comment type="caution">
    <text evidence="3">The sequence shown here is derived from an EMBL/GenBank/DDBJ whole genome shotgun (WGS) entry which is preliminary data.</text>
</comment>
<protein>
    <recommendedName>
        <fullName evidence="5">DUF308 domain-containing protein</fullName>
    </recommendedName>
</protein>
<organism evidence="3 4">
    <name type="scientific">Pseudonocardia hierapolitana</name>
    <dbReference type="NCBI Taxonomy" id="1128676"/>
    <lineage>
        <taxon>Bacteria</taxon>
        <taxon>Bacillati</taxon>
        <taxon>Actinomycetota</taxon>
        <taxon>Actinomycetes</taxon>
        <taxon>Pseudonocardiales</taxon>
        <taxon>Pseudonocardiaceae</taxon>
        <taxon>Pseudonocardia</taxon>
    </lineage>
</organism>
<keyword evidence="2" id="KW-0472">Membrane</keyword>
<feature type="compositionally biased region" description="Pro residues" evidence="1">
    <location>
        <begin position="55"/>
        <end position="72"/>
    </location>
</feature>
<feature type="compositionally biased region" description="Acidic residues" evidence="1">
    <location>
        <begin position="31"/>
        <end position="41"/>
    </location>
</feature>
<dbReference type="Proteomes" id="UP000321261">
    <property type="component" value="Unassembled WGS sequence"/>
</dbReference>
<dbReference type="RefSeq" id="WP_147253550.1">
    <property type="nucleotide sequence ID" value="NZ_VIWU01000001.1"/>
</dbReference>
<dbReference type="OrthoDB" id="3579848at2"/>
<sequence>MNRDPDERPQPDGAAPDEFESIVALWRNEGDVPEWPDDETPDPVATPTDLEDPAPRPAPAPLPPRSYSPPTLPEDEHFIPPEPPPLPRLGPPALVGLALIALGLVLVVSPGWLGVSDPYGLPLGLVGLAAGLGWLVLRLWPDPPDRRDEDDDGAVI</sequence>
<evidence type="ECO:0000313" key="4">
    <source>
        <dbReference type="Proteomes" id="UP000321261"/>
    </source>
</evidence>
<reference evidence="3 4" key="1">
    <citation type="submission" date="2019-06" db="EMBL/GenBank/DDBJ databases">
        <title>Sequencing the genomes of 1000 actinobacteria strains.</title>
        <authorList>
            <person name="Klenk H.-P."/>
        </authorList>
    </citation>
    <scope>NUCLEOTIDE SEQUENCE [LARGE SCALE GENOMIC DNA]</scope>
    <source>
        <strain evidence="3 4">DSM 45671</strain>
    </source>
</reference>
<evidence type="ECO:0008006" key="5">
    <source>
        <dbReference type="Google" id="ProtNLM"/>
    </source>
</evidence>
<feature type="compositionally biased region" description="Basic and acidic residues" evidence="1">
    <location>
        <begin position="1"/>
        <end position="10"/>
    </location>
</feature>
<dbReference type="EMBL" id="VIWU01000001">
    <property type="protein sequence ID" value="TWF74133.1"/>
    <property type="molecule type" value="Genomic_DNA"/>
</dbReference>
<evidence type="ECO:0000256" key="2">
    <source>
        <dbReference type="SAM" id="Phobius"/>
    </source>
</evidence>
<proteinExistence type="predicted"/>
<evidence type="ECO:0000313" key="3">
    <source>
        <dbReference type="EMBL" id="TWF74133.1"/>
    </source>
</evidence>
<evidence type="ECO:0000256" key="1">
    <source>
        <dbReference type="SAM" id="MobiDB-lite"/>
    </source>
</evidence>
<keyword evidence="2" id="KW-1133">Transmembrane helix</keyword>
<feature type="transmembrane region" description="Helical" evidence="2">
    <location>
        <begin position="93"/>
        <end position="113"/>
    </location>
</feature>
<feature type="region of interest" description="Disordered" evidence="1">
    <location>
        <begin position="1"/>
        <end position="20"/>
    </location>
</feature>